<dbReference type="EMBL" id="CP020114">
    <property type="protein sequence ID" value="AVZ30401.1"/>
    <property type="molecule type" value="Genomic_DNA"/>
</dbReference>
<accession>A0A2S0Q7P6</accession>
<proteinExistence type="predicted"/>
<dbReference type="KEGG" id="nsp:BMF81_01939"/>
<gene>
    <name evidence="1" type="ORF">BMF81_01939</name>
</gene>
<reference evidence="1 2" key="1">
    <citation type="submission" date="2017-03" db="EMBL/GenBank/DDBJ databases">
        <title>Comparative genomics of the toxic Baltic Sea cyanobacteria Nodularia spumigena UHCC 0039 and its response on varying salinity.</title>
        <authorList>
            <person name="Teikari J.E."/>
        </authorList>
    </citation>
    <scope>NUCLEOTIDE SEQUENCE [LARGE SCALE GENOMIC DNA]</scope>
    <source>
        <strain evidence="1 2">UHCC 0039</strain>
    </source>
</reference>
<name>A0A2S0Q7P6_NODSP</name>
<organism evidence="1 2">
    <name type="scientific">Nodularia spumigena UHCC 0039</name>
    <dbReference type="NCBI Taxonomy" id="1914872"/>
    <lineage>
        <taxon>Bacteria</taxon>
        <taxon>Bacillati</taxon>
        <taxon>Cyanobacteriota</taxon>
        <taxon>Cyanophyceae</taxon>
        <taxon>Nostocales</taxon>
        <taxon>Nodulariaceae</taxon>
        <taxon>Nodularia</taxon>
    </lineage>
</organism>
<evidence type="ECO:0000313" key="1">
    <source>
        <dbReference type="EMBL" id="AVZ30401.1"/>
    </source>
</evidence>
<dbReference type="Proteomes" id="UP000244056">
    <property type="component" value="Chromosome"/>
</dbReference>
<dbReference type="AlphaFoldDB" id="A0A2S0Q7P6"/>
<sequence length="106" mass="11475">MKERGVDFPVSLLAKGGLRGVDFPVSLLTKGGLRGVDFPVSLLTKGGLRGVDFPVSLLTKGGLRGVDFPVSPECEDEEDIKDAIAELEDAKINGTLTWEQYKQELK</sequence>
<evidence type="ECO:0000313" key="2">
    <source>
        <dbReference type="Proteomes" id="UP000244056"/>
    </source>
</evidence>
<protein>
    <submittedName>
        <fullName evidence="1">Uncharacterized protein</fullName>
    </submittedName>
</protein>